<evidence type="ECO:0000313" key="1">
    <source>
        <dbReference type="EMBL" id="SEH79934.1"/>
    </source>
</evidence>
<dbReference type="EMBL" id="CDSC02000216">
    <property type="protein sequence ID" value="SEH79934.1"/>
    <property type="molecule type" value="Genomic_DNA"/>
</dbReference>
<proteinExistence type="predicted"/>
<organism evidence="1 2">
    <name type="scientific">Bathymodiolus azoricus thioautotrophic gill symbiont</name>
    <dbReference type="NCBI Taxonomy" id="235205"/>
    <lineage>
        <taxon>Bacteria</taxon>
        <taxon>Pseudomonadati</taxon>
        <taxon>Pseudomonadota</taxon>
        <taxon>Gammaproteobacteria</taxon>
        <taxon>sulfur-oxidizing symbionts</taxon>
    </lineage>
</organism>
<gene>
    <name evidence="1" type="ORF">BAZSYMA_ACONTIG221368_0</name>
</gene>
<evidence type="ECO:0000313" key="2">
    <source>
        <dbReference type="Proteomes" id="UP000198988"/>
    </source>
</evidence>
<dbReference type="AlphaFoldDB" id="A0A1H6KVG8"/>
<dbReference type="Proteomes" id="UP000198988">
    <property type="component" value="Unassembled WGS sequence"/>
</dbReference>
<name>A0A1H6KVG8_9GAMM</name>
<accession>A0A1H6KVG8</accession>
<protein>
    <submittedName>
        <fullName evidence="1">Uncharacterized protein</fullName>
    </submittedName>
</protein>
<reference evidence="2" key="1">
    <citation type="submission" date="2016-06" db="EMBL/GenBank/DDBJ databases">
        <authorList>
            <person name="Petersen J."/>
            <person name="Sayavedra L."/>
        </authorList>
    </citation>
    <scope>NUCLEOTIDE SEQUENCE [LARGE SCALE GENOMIC DNA]</scope>
    <source>
        <strain evidence="2">BazSymA</strain>
    </source>
</reference>
<sequence length="41" mass="4587">MLFCSTGIDFFCVSCTRILCSCILYSRILCFSFNGISTSAY</sequence>